<reference evidence="6" key="1">
    <citation type="submission" date="2016-10" db="EMBL/GenBank/DDBJ databases">
        <authorList>
            <person name="Varghese N."/>
            <person name="Submissions S."/>
        </authorList>
    </citation>
    <scope>NUCLEOTIDE SEQUENCE [LARGE SCALE GENOMIC DNA]</scope>
    <source>
        <strain evidence="6">DSM 45237</strain>
    </source>
</reference>
<dbReference type="InterPro" id="IPR006311">
    <property type="entry name" value="TAT_signal"/>
</dbReference>
<feature type="signal peptide" evidence="1">
    <location>
        <begin position="1"/>
        <end position="38"/>
    </location>
</feature>
<evidence type="ECO:0000259" key="3">
    <source>
        <dbReference type="Pfam" id="PF14683"/>
    </source>
</evidence>
<dbReference type="SUPFAM" id="SSF56300">
    <property type="entry name" value="Metallo-dependent phosphatases"/>
    <property type="match status" value="1"/>
</dbReference>
<dbReference type="Gene3D" id="2.60.40.10">
    <property type="entry name" value="Immunoglobulins"/>
    <property type="match status" value="1"/>
</dbReference>
<dbReference type="AlphaFoldDB" id="A0A1H5P9D7"/>
<dbReference type="Gene3D" id="2.60.40.380">
    <property type="entry name" value="Purple acid phosphatase-like, N-terminal"/>
    <property type="match status" value="1"/>
</dbReference>
<gene>
    <name evidence="5" type="ORF">SAMN04488561_3949</name>
</gene>
<dbReference type="InterPro" id="IPR032093">
    <property type="entry name" value="PhoD_N"/>
</dbReference>
<dbReference type="Gene3D" id="3.60.21.70">
    <property type="entry name" value="PhoD-like phosphatase"/>
    <property type="match status" value="1"/>
</dbReference>
<evidence type="ECO:0000313" key="5">
    <source>
        <dbReference type="EMBL" id="SEF10523.1"/>
    </source>
</evidence>
<feature type="domain" description="Phospholipase D N-terminal" evidence="4">
    <location>
        <begin position="54"/>
        <end position="152"/>
    </location>
</feature>
<evidence type="ECO:0000259" key="2">
    <source>
        <dbReference type="Pfam" id="PF09423"/>
    </source>
</evidence>
<dbReference type="CDD" id="cd07389">
    <property type="entry name" value="MPP_PhoD"/>
    <property type="match status" value="1"/>
</dbReference>
<proteinExistence type="predicted"/>
<feature type="chain" id="PRO_5010343681" evidence="1">
    <location>
        <begin position="39"/>
        <end position="799"/>
    </location>
</feature>
<dbReference type="GO" id="GO:0005975">
    <property type="term" value="P:carbohydrate metabolic process"/>
    <property type="evidence" value="ECO:0007669"/>
    <property type="project" value="UniProtKB-ARBA"/>
</dbReference>
<dbReference type="Proteomes" id="UP000181980">
    <property type="component" value="Unassembled WGS sequence"/>
</dbReference>
<evidence type="ECO:0000313" key="6">
    <source>
        <dbReference type="Proteomes" id="UP000181980"/>
    </source>
</evidence>
<dbReference type="InterPro" id="IPR018946">
    <property type="entry name" value="PhoD-like_MPP"/>
</dbReference>
<feature type="domain" description="Rhamnogalacturonan lyase" evidence="3">
    <location>
        <begin position="633"/>
        <end position="796"/>
    </location>
</feature>
<dbReference type="InterPro" id="IPR052900">
    <property type="entry name" value="Phospholipid_Metab_Enz"/>
</dbReference>
<dbReference type="SUPFAM" id="SSF49785">
    <property type="entry name" value="Galactose-binding domain-like"/>
    <property type="match status" value="1"/>
</dbReference>
<organism evidence="5 6">
    <name type="scientific">Jiangella alba</name>
    <dbReference type="NCBI Taxonomy" id="561176"/>
    <lineage>
        <taxon>Bacteria</taxon>
        <taxon>Bacillati</taxon>
        <taxon>Actinomycetota</taxon>
        <taxon>Actinomycetes</taxon>
        <taxon>Jiangellales</taxon>
        <taxon>Jiangellaceae</taxon>
        <taxon>Jiangella</taxon>
    </lineage>
</organism>
<dbReference type="EMBL" id="FNUC01000004">
    <property type="protein sequence ID" value="SEF10523.1"/>
    <property type="molecule type" value="Genomic_DNA"/>
</dbReference>
<dbReference type="InterPro" id="IPR029052">
    <property type="entry name" value="Metallo-depent_PP-like"/>
</dbReference>
<dbReference type="Pfam" id="PF16655">
    <property type="entry name" value="PhoD_N"/>
    <property type="match status" value="1"/>
</dbReference>
<keyword evidence="6" id="KW-1185">Reference proteome</keyword>
<dbReference type="PANTHER" id="PTHR43606">
    <property type="entry name" value="PHOSPHATASE, PUTATIVE (AFU_ORTHOLOGUE AFUA_6G08710)-RELATED"/>
    <property type="match status" value="1"/>
</dbReference>
<dbReference type="PANTHER" id="PTHR43606:SF2">
    <property type="entry name" value="ALKALINE PHOSPHATASE FAMILY PROTEIN (AFU_ORTHOLOGUE AFUA_5G03860)"/>
    <property type="match status" value="1"/>
</dbReference>
<accession>A0A1H5P9D7</accession>
<dbReference type="STRING" id="561176.SAMN04488561_3949"/>
<dbReference type="PROSITE" id="PS51318">
    <property type="entry name" value="TAT"/>
    <property type="match status" value="1"/>
</dbReference>
<evidence type="ECO:0000256" key="1">
    <source>
        <dbReference type="SAM" id="SignalP"/>
    </source>
</evidence>
<dbReference type="InterPro" id="IPR013783">
    <property type="entry name" value="Ig-like_fold"/>
</dbReference>
<name>A0A1H5P9D7_9ACTN</name>
<dbReference type="InterPro" id="IPR038607">
    <property type="entry name" value="PhoD-like_sf"/>
</dbReference>
<sequence>MVGGVTEARLNRRTFLQLSGVSSAALALGVAAPAQALAAAEAENAQVPDGVFGLGVASGDPSTGSVVLWTRLAPQPLAPDGHGGMPPHPVPVRYEVATDEAFRQVVRRGAAVASPELAHSVHPQVDGLDPGREYYYRFHVGRQVSPTGRTKTLPADDGATFRFATASCQAWYHGHFTAYRHLVAEDLDAVVFLGDYIYEYGITSANRWRAGAAVAPEHSVEIQTLEQFRLRYSLFKTDPHLQAAHAKAPWIVTWDDHEVQNNYGADGSQYGVLPEHFVHLRAVGYRAFYENLPVSLSTLPEGPDSTVYRRSGDGGLVRFHVLDTRQYRDPLPVDAADQNREDRTILGADQEAWLYDGLAASPARWNVIANGVTVAAITTNRTDQWDGYPANRRRLLAAMRTTNNPVVLTGDIHKHVAAELKADFGDPASATVGVELICTSIASDGDGAPTDAYTPDWVQHPYVKLYDGRRGYVHVTLTGTAMTSEFKIVPWVEADADAPLETVARFVTPAGCAGSGASRMSGRHVRTVTGLRAQGRLGSIVLDWTPVPWDTVVDHYAVYAAADAADVEPSPQTLLAKTVYPHFVHSGLGGNARRFAYRVVTVDAAGARSRPSAALAATSQVSVTTSGTPLAVVGDFDGKGLEFALSPNGYNRYPATFPDGVDFRVGTDAPGTGWSYLHPGPTDSWAGRRTHTFRLRFDLPSVPAGEVWLAIWLIDSHATTPGSAVLDVNAATVDRLRFERGATRGSLEGDTTVPGTRLRPSYLERPLPSGLLAAGENVLTLVKDEGSWIAWDAIGLFAT</sequence>
<dbReference type="InterPro" id="IPR029411">
    <property type="entry name" value="RG-lyase_III"/>
</dbReference>
<keyword evidence="1" id="KW-0732">Signal</keyword>
<protein>
    <submittedName>
        <fullName evidence="5">Phosphodiesterase/alkaline phosphatase D</fullName>
    </submittedName>
</protein>
<dbReference type="Pfam" id="PF09423">
    <property type="entry name" value="PhoD"/>
    <property type="match status" value="1"/>
</dbReference>
<evidence type="ECO:0000259" key="4">
    <source>
        <dbReference type="Pfam" id="PF16655"/>
    </source>
</evidence>
<dbReference type="Pfam" id="PF14683">
    <property type="entry name" value="CBM-like"/>
    <property type="match status" value="1"/>
</dbReference>
<feature type="domain" description="PhoD-like phosphatase metallophosphatase" evidence="2">
    <location>
        <begin position="163"/>
        <end position="486"/>
    </location>
</feature>
<dbReference type="InterPro" id="IPR008979">
    <property type="entry name" value="Galactose-bd-like_sf"/>
</dbReference>